<keyword evidence="4" id="KW-1185">Reference proteome</keyword>
<feature type="domain" description="DDH" evidence="1">
    <location>
        <begin position="23"/>
        <end position="174"/>
    </location>
</feature>
<dbReference type="GO" id="GO:0003676">
    <property type="term" value="F:nucleic acid binding"/>
    <property type="evidence" value="ECO:0007669"/>
    <property type="project" value="InterPro"/>
</dbReference>
<gene>
    <name evidence="3" type="ORF">HMPREF9442_00903</name>
</gene>
<dbReference type="Gene3D" id="3.90.1640.10">
    <property type="entry name" value="inorganic pyrophosphatase (n-terminal core)"/>
    <property type="match status" value="1"/>
</dbReference>
<dbReference type="Pfam" id="PF01368">
    <property type="entry name" value="DHH"/>
    <property type="match status" value="1"/>
</dbReference>
<dbReference type="AlphaFoldDB" id="F3QRT0"/>
<dbReference type="PANTHER" id="PTHR47618">
    <property type="entry name" value="BIFUNCTIONAL OLIGORIBONUCLEASE AND PAP PHOSPHATASE NRNA"/>
    <property type="match status" value="1"/>
</dbReference>
<dbReference type="HOGENOM" id="CLU_039720_0_0_10"/>
<proteinExistence type="predicted"/>
<protein>
    <submittedName>
        <fullName evidence="3">DHH family protein</fullName>
    </submittedName>
</protein>
<dbReference type="PANTHER" id="PTHR47618:SF1">
    <property type="entry name" value="BIFUNCTIONAL OLIGORIBONUCLEASE AND PAP PHOSPHATASE NRNA"/>
    <property type="match status" value="1"/>
</dbReference>
<dbReference type="Proteomes" id="UP000005546">
    <property type="component" value="Unassembled WGS sequence"/>
</dbReference>
<dbReference type="EMBL" id="AFBR01000023">
    <property type="protein sequence ID" value="EGG55850.1"/>
    <property type="molecule type" value="Genomic_DNA"/>
</dbReference>
<evidence type="ECO:0000313" key="3">
    <source>
        <dbReference type="EMBL" id="EGG55850.1"/>
    </source>
</evidence>
<comment type="caution">
    <text evidence="3">The sequence shown here is derived from an EMBL/GenBank/DDBJ whole genome shotgun (WGS) entry which is preliminary data.</text>
</comment>
<evidence type="ECO:0000259" key="1">
    <source>
        <dbReference type="Pfam" id="PF01368"/>
    </source>
</evidence>
<organism evidence="3 4">
    <name type="scientific">Paraprevotella xylaniphila YIT 11841</name>
    <dbReference type="NCBI Taxonomy" id="762982"/>
    <lineage>
        <taxon>Bacteria</taxon>
        <taxon>Pseudomonadati</taxon>
        <taxon>Bacteroidota</taxon>
        <taxon>Bacteroidia</taxon>
        <taxon>Bacteroidales</taxon>
        <taxon>Prevotellaceae</taxon>
        <taxon>Paraprevotella</taxon>
    </lineage>
</organism>
<dbReference type="GeneID" id="98397348"/>
<evidence type="ECO:0000313" key="4">
    <source>
        <dbReference type="Proteomes" id="UP000005546"/>
    </source>
</evidence>
<evidence type="ECO:0000259" key="2">
    <source>
        <dbReference type="Pfam" id="PF02272"/>
    </source>
</evidence>
<dbReference type="Gene3D" id="3.10.310.30">
    <property type="match status" value="1"/>
</dbReference>
<accession>F3QRT0</accession>
<dbReference type="STRING" id="762982.HMPREF9442_00903"/>
<dbReference type="Pfam" id="PF02272">
    <property type="entry name" value="DHHA1"/>
    <property type="match status" value="1"/>
</dbReference>
<dbReference type="eggNOG" id="COG0618">
    <property type="taxonomic scope" value="Bacteria"/>
</dbReference>
<reference evidence="3 4" key="1">
    <citation type="submission" date="2011-02" db="EMBL/GenBank/DDBJ databases">
        <authorList>
            <person name="Weinstock G."/>
            <person name="Sodergren E."/>
            <person name="Clifton S."/>
            <person name="Fulton L."/>
            <person name="Fulton B."/>
            <person name="Courtney L."/>
            <person name="Fronick C."/>
            <person name="Harrison M."/>
            <person name="Strong C."/>
            <person name="Farmer C."/>
            <person name="Delahaunty K."/>
            <person name="Markovic C."/>
            <person name="Hall O."/>
            <person name="Minx P."/>
            <person name="Tomlinson C."/>
            <person name="Mitreva M."/>
            <person name="Hou S."/>
            <person name="Chen J."/>
            <person name="Wollam A."/>
            <person name="Pepin K.H."/>
            <person name="Johnson M."/>
            <person name="Bhonagiri V."/>
            <person name="Zhang X."/>
            <person name="Suruliraj S."/>
            <person name="Warren W."/>
            <person name="Chinwalla A."/>
            <person name="Mardis E.R."/>
            <person name="Wilson R.K."/>
        </authorList>
    </citation>
    <scope>NUCLEOTIDE SEQUENCE [LARGE SCALE GENOMIC DNA]</scope>
    <source>
        <strain evidence="3 4">YIT 11841</strain>
    </source>
</reference>
<dbReference type="InterPro" id="IPR003156">
    <property type="entry name" value="DHHA1_dom"/>
</dbReference>
<dbReference type="OrthoDB" id="9803668at2"/>
<dbReference type="SUPFAM" id="SSF64182">
    <property type="entry name" value="DHH phosphoesterases"/>
    <property type="match status" value="1"/>
</dbReference>
<dbReference type="RefSeq" id="WP_008625582.1">
    <property type="nucleotide sequence ID" value="NZ_GL883827.1"/>
</dbReference>
<dbReference type="InterPro" id="IPR038763">
    <property type="entry name" value="DHH_sf"/>
</dbReference>
<feature type="domain" description="DHHA1" evidence="2">
    <location>
        <begin position="256"/>
        <end position="336"/>
    </location>
</feature>
<dbReference type="InterPro" id="IPR051319">
    <property type="entry name" value="Oligoribo/pAp-PDE_c-di-AMP_PDE"/>
</dbReference>
<name>F3QRT0_9BACT</name>
<sequence length="345" mass="39635">MLDNLLSEVDVQRLRTLLDKAHNIIITCHVSPDGDAMGAVLAFSHFLWRKGKNAQPVVPNIFPDFLKWMPGVERVRIHEKHENEVAPLVAAADLIICLDFNAPDRLQGLQKPVMDSRTPKIMIDHHLDPVDFCDWAVSRQEMSSTCELLYRILVQLEGVEPMTYEEAVCLYTGMMTDTGCFSYNSNRSDIYYIIGRLLTKGIDKDKIYRNVFFNYSAERFRLMGYMLYVKLEYFPEYHASLMTLTREEQKRFSHRKGDTEGFVNIPLQIGKSRLSVFLREDTERHAIRVSLRSVDDFPCNRMAAEFFNGGGHLNASGGELSCTMDEAVQIVRKALKKYTSLLTDR</sequence>
<dbReference type="InterPro" id="IPR001667">
    <property type="entry name" value="DDH_dom"/>
</dbReference>